<comment type="caution">
    <text evidence="4">The sequence shown here is derived from an EMBL/GenBank/DDBJ whole genome shotgun (WGS) entry which is preliminary data.</text>
</comment>
<evidence type="ECO:0000259" key="3">
    <source>
        <dbReference type="PROSITE" id="PS50280"/>
    </source>
</evidence>
<evidence type="ECO:0000256" key="2">
    <source>
        <dbReference type="SAM" id="MobiDB-lite"/>
    </source>
</evidence>
<dbReference type="SMART" id="SM00317">
    <property type="entry name" value="SET"/>
    <property type="match status" value="1"/>
</dbReference>
<accession>A0A2P6MTR5</accession>
<gene>
    <name evidence="4" type="ORF">PROFUN_03941</name>
</gene>
<name>A0A2P6MTR5_9EUKA</name>
<feature type="domain" description="SET" evidence="3">
    <location>
        <begin position="261"/>
        <end position="529"/>
    </location>
</feature>
<dbReference type="InterPro" id="IPR050869">
    <property type="entry name" value="H3K4_H4K5_MeTrfase"/>
</dbReference>
<feature type="region of interest" description="Disordered" evidence="2">
    <location>
        <begin position="1"/>
        <end position="40"/>
    </location>
</feature>
<protein>
    <submittedName>
        <fullName evidence="4">SET and MYND domain containing protein</fullName>
    </submittedName>
</protein>
<dbReference type="SUPFAM" id="SSF82199">
    <property type="entry name" value="SET domain"/>
    <property type="match status" value="1"/>
</dbReference>
<feature type="compositionally biased region" description="Polar residues" evidence="2">
    <location>
        <begin position="1"/>
        <end position="27"/>
    </location>
</feature>
<comment type="function">
    <text evidence="1">Probable methyltransferase.</text>
</comment>
<dbReference type="Proteomes" id="UP000241769">
    <property type="component" value="Unassembled WGS sequence"/>
</dbReference>
<sequence>MSIRQPSRAPQYSQYNSNMIMNSQMTPQSPPAFKRKETASHNGQNVVSYRLMRVDEDSKIEHNWVLPVCVQTFDLNSLWTFAFDAAITPENIINGNKIVPNRIEIYGRILVRVENKDDPNRLQFSIIDDSSEEALMVQMWAGRDEPKLNSGSTRRLYGKIARNETDESIYLRCLVMNEPRHEEVVEGRRRAEQTKARLGLRKICHQKWSLSCLVQAECLAGGDRLQRKTTMPEEHAQTTVNTSDKTIEDVVNDMQNLQLSAPCERRPDPIKGRLMKTKRYVAAGEPLLQGVPYAVIVYPRHRYTACNTCLRTFRTDQEARTRSKQNDESGASTCRICKETTWCSEACRNSQDLSTFHWPTECAAFKKLYGSKVGLDHDGIGELKLLIRILCRRAAELKCQLDELRGRDVTWQHVSELVANYESIERQEPERMKDFHDIYDQLVKLVPAEVIEGLEKRDILDVSCIIACNAFGIWNKKLEQAKGLSLYPNVSFFNHSCAPNCVRYQDGKSLIIRAIHDIEPDTELCISYIELEDTKESRSILLRRHYYFDCNCTRCSDETEETDERVLATLCPVSKCAGILGVIDPSQPQVRTCNGCAHVVTKK</sequence>
<proteinExistence type="predicted"/>
<dbReference type="AlphaFoldDB" id="A0A2P6MTR5"/>
<dbReference type="STRING" id="1890364.A0A2P6MTR5"/>
<dbReference type="OrthoDB" id="5945798at2759"/>
<dbReference type="PROSITE" id="PS50280">
    <property type="entry name" value="SET"/>
    <property type="match status" value="1"/>
</dbReference>
<dbReference type="InterPro" id="IPR001214">
    <property type="entry name" value="SET_dom"/>
</dbReference>
<dbReference type="InParanoid" id="A0A2P6MTR5"/>
<evidence type="ECO:0000313" key="4">
    <source>
        <dbReference type="EMBL" id="PRP75105.1"/>
    </source>
</evidence>
<dbReference type="Gene3D" id="1.10.220.160">
    <property type="match status" value="1"/>
</dbReference>
<evidence type="ECO:0000256" key="1">
    <source>
        <dbReference type="ARBA" id="ARBA00004038"/>
    </source>
</evidence>
<reference evidence="4 5" key="1">
    <citation type="journal article" date="2018" name="Genome Biol. Evol.">
        <title>Multiple Roots of Fruiting Body Formation in Amoebozoa.</title>
        <authorList>
            <person name="Hillmann F."/>
            <person name="Forbes G."/>
            <person name="Novohradska S."/>
            <person name="Ferling I."/>
            <person name="Riege K."/>
            <person name="Groth M."/>
            <person name="Westermann M."/>
            <person name="Marz M."/>
            <person name="Spaller T."/>
            <person name="Winckler T."/>
            <person name="Schaap P."/>
            <person name="Glockner G."/>
        </authorList>
    </citation>
    <scope>NUCLEOTIDE SEQUENCE [LARGE SCALE GENOMIC DNA]</scope>
    <source>
        <strain evidence="4 5">Jena</strain>
    </source>
</reference>
<keyword evidence="5" id="KW-1185">Reference proteome</keyword>
<dbReference type="Gene3D" id="6.10.140.2220">
    <property type="match status" value="1"/>
</dbReference>
<organism evidence="4 5">
    <name type="scientific">Planoprotostelium fungivorum</name>
    <dbReference type="NCBI Taxonomy" id="1890364"/>
    <lineage>
        <taxon>Eukaryota</taxon>
        <taxon>Amoebozoa</taxon>
        <taxon>Evosea</taxon>
        <taxon>Variosea</taxon>
        <taxon>Cavosteliida</taxon>
        <taxon>Cavosteliaceae</taxon>
        <taxon>Planoprotostelium</taxon>
    </lineage>
</organism>
<dbReference type="Pfam" id="PF00856">
    <property type="entry name" value="SET"/>
    <property type="match status" value="1"/>
</dbReference>
<dbReference type="InterPro" id="IPR046341">
    <property type="entry name" value="SET_dom_sf"/>
</dbReference>
<dbReference type="PANTHER" id="PTHR12197">
    <property type="entry name" value="HISTONE-LYSINE N-METHYLTRANSFERASE SMYD"/>
    <property type="match status" value="1"/>
</dbReference>
<evidence type="ECO:0000313" key="5">
    <source>
        <dbReference type="Proteomes" id="UP000241769"/>
    </source>
</evidence>
<dbReference type="EMBL" id="MDYQ01000419">
    <property type="protein sequence ID" value="PRP75105.1"/>
    <property type="molecule type" value="Genomic_DNA"/>
</dbReference>
<dbReference type="Gene3D" id="2.170.270.10">
    <property type="entry name" value="SET domain"/>
    <property type="match status" value="1"/>
</dbReference>